<name>A0A4R7K2C3_9GAMM</name>
<evidence type="ECO:0000259" key="1">
    <source>
        <dbReference type="Pfam" id="PF13338"/>
    </source>
</evidence>
<dbReference type="Pfam" id="PF13338">
    <property type="entry name" value="AbiEi_4"/>
    <property type="match status" value="1"/>
</dbReference>
<gene>
    <name evidence="2" type="ORF">DES49_0654</name>
</gene>
<keyword evidence="3" id="KW-1185">Reference proteome</keyword>
<protein>
    <submittedName>
        <fullName evidence="2">Putative AbiEi antitoxin of type IV toxin-antitoxin system</fullName>
    </submittedName>
</protein>
<comment type="caution">
    <text evidence="2">The sequence shown here is derived from an EMBL/GenBank/DDBJ whole genome shotgun (WGS) entry which is preliminary data.</text>
</comment>
<dbReference type="AlphaFoldDB" id="A0A4R7K2C3"/>
<evidence type="ECO:0000313" key="2">
    <source>
        <dbReference type="EMBL" id="TDT44544.1"/>
    </source>
</evidence>
<feature type="domain" description="AbiEi antitoxin N-terminal" evidence="1">
    <location>
        <begin position="17"/>
        <end position="60"/>
    </location>
</feature>
<proteinExistence type="predicted"/>
<reference evidence="2 3" key="1">
    <citation type="submission" date="2019-03" db="EMBL/GenBank/DDBJ databases">
        <title>Genomic Encyclopedia of Type Strains, Phase IV (KMG-IV): sequencing the most valuable type-strain genomes for metagenomic binning, comparative biology and taxonomic classification.</title>
        <authorList>
            <person name="Goeker M."/>
        </authorList>
    </citation>
    <scope>NUCLEOTIDE SEQUENCE [LARGE SCALE GENOMIC DNA]</scope>
    <source>
        <strain evidence="2 3">DSM 15505</strain>
    </source>
</reference>
<organism evidence="2 3">
    <name type="scientific">Halospina denitrificans</name>
    <dbReference type="NCBI Taxonomy" id="332522"/>
    <lineage>
        <taxon>Bacteria</taxon>
        <taxon>Pseudomonadati</taxon>
        <taxon>Pseudomonadota</taxon>
        <taxon>Gammaproteobacteria</taxon>
        <taxon>Halospina</taxon>
    </lineage>
</organism>
<sequence length="206" mass="23688">MSDRAPSPSKHSSPEAIFRAHGGQLRMSEALRLGISRYQLYKMRDEGVIEPISRGLYRLVELPPITHPDLVAVASQFPQGVLCLISALAWHEMTTQIPHEIHLAVPREARLPRLDYPPVAGYRFSEPAFSAGIEETTVDGMRLRVYSMEKTLADCFKFRNRLGTDLVMEALQLYRKRHRFNLTKLLEYARICRVEQVMRPYLEAHL</sequence>
<dbReference type="InterPro" id="IPR025159">
    <property type="entry name" value="AbiEi_N"/>
</dbReference>
<accession>A0A4R7K2C3</accession>
<dbReference type="EMBL" id="SOAX01000001">
    <property type="protein sequence ID" value="TDT44544.1"/>
    <property type="molecule type" value="Genomic_DNA"/>
</dbReference>
<evidence type="ECO:0000313" key="3">
    <source>
        <dbReference type="Proteomes" id="UP000295830"/>
    </source>
</evidence>
<dbReference type="RefSeq" id="WP_341776773.1">
    <property type="nucleotide sequence ID" value="NZ_SOAX01000001.1"/>
</dbReference>
<dbReference type="Proteomes" id="UP000295830">
    <property type="component" value="Unassembled WGS sequence"/>
</dbReference>